<dbReference type="InterPro" id="IPR036390">
    <property type="entry name" value="WH_DNA-bd_sf"/>
</dbReference>
<evidence type="ECO:0000259" key="4">
    <source>
        <dbReference type="PROSITE" id="PS50949"/>
    </source>
</evidence>
<dbReference type="KEGG" id="bgm:CAL15_05450"/>
<protein>
    <submittedName>
        <fullName evidence="5">GntR family transcriptional regulator</fullName>
    </submittedName>
</protein>
<evidence type="ECO:0000313" key="5">
    <source>
        <dbReference type="EMBL" id="ARP93880.1"/>
    </source>
</evidence>
<keyword evidence="1" id="KW-0805">Transcription regulation</keyword>
<dbReference type="AlphaFoldDB" id="A0A1W6Z9N8"/>
<gene>
    <name evidence="5" type="ORF">CAL15_05450</name>
</gene>
<keyword evidence="3" id="KW-0804">Transcription</keyword>
<dbReference type="Pfam" id="PF07729">
    <property type="entry name" value="FCD"/>
    <property type="match status" value="1"/>
</dbReference>
<keyword evidence="6" id="KW-1185">Reference proteome</keyword>
<dbReference type="Proteomes" id="UP000194161">
    <property type="component" value="Chromosome"/>
</dbReference>
<dbReference type="GO" id="GO:0003677">
    <property type="term" value="F:DNA binding"/>
    <property type="evidence" value="ECO:0007669"/>
    <property type="project" value="UniProtKB-KW"/>
</dbReference>
<dbReference type="SMART" id="SM00345">
    <property type="entry name" value="HTH_GNTR"/>
    <property type="match status" value="1"/>
</dbReference>
<dbReference type="STRING" id="463040.CAL15_05450"/>
<accession>A0A1W6Z9N8</accession>
<evidence type="ECO:0000256" key="1">
    <source>
        <dbReference type="ARBA" id="ARBA00023015"/>
    </source>
</evidence>
<dbReference type="OrthoDB" id="8066003at2"/>
<evidence type="ECO:0000313" key="6">
    <source>
        <dbReference type="Proteomes" id="UP000194161"/>
    </source>
</evidence>
<organism evidence="5 6">
    <name type="scientific">Bordetella genomosp. 13</name>
    <dbReference type="NCBI Taxonomy" id="463040"/>
    <lineage>
        <taxon>Bacteria</taxon>
        <taxon>Pseudomonadati</taxon>
        <taxon>Pseudomonadota</taxon>
        <taxon>Betaproteobacteria</taxon>
        <taxon>Burkholderiales</taxon>
        <taxon>Alcaligenaceae</taxon>
        <taxon>Bordetella</taxon>
    </lineage>
</organism>
<keyword evidence="2" id="KW-0238">DNA-binding</keyword>
<dbReference type="PRINTS" id="PR00035">
    <property type="entry name" value="HTHGNTR"/>
</dbReference>
<dbReference type="SMART" id="SM00895">
    <property type="entry name" value="FCD"/>
    <property type="match status" value="1"/>
</dbReference>
<dbReference type="GO" id="GO:0003700">
    <property type="term" value="F:DNA-binding transcription factor activity"/>
    <property type="evidence" value="ECO:0007669"/>
    <property type="project" value="InterPro"/>
</dbReference>
<dbReference type="PANTHER" id="PTHR43537:SF24">
    <property type="entry name" value="GLUCONATE OPERON TRANSCRIPTIONAL REPRESSOR"/>
    <property type="match status" value="1"/>
</dbReference>
<dbReference type="Gene3D" id="1.20.120.530">
    <property type="entry name" value="GntR ligand-binding domain-like"/>
    <property type="match status" value="1"/>
</dbReference>
<dbReference type="SUPFAM" id="SSF46785">
    <property type="entry name" value="Winged helix' DNA-binding domain"/>
    <property type="match status" value="1"/>
</dbReference>
<dbReference type="Pfam" id="PF00392">
    <property type="entry name" value="GntR"/>
    <property type="match status" value="1"/>
</dbReference>
<dbReference type="InterPro" id="IPR011711">
    <property type="entry name" value="GntR_C"/>
</dbReference>
<name>A0A1W6Z9N8_9BORD</name>
<feature type="domain" description="HTH gntR-type" evidence="4">
    <location>
        <begin position="12"/>
        <end position="79"/>
    </location>
</feature>
<proteinExistence type="predicted"/>
<dbReference type="PROSITE" id="PS50949">
    <property type="entry name" value="HTH_GNTR"/>
    <property type="match status" value="1"/>
</dbReference>
<dbReference type="Gene3D" id="1.10.10.10">
    <property type="entry name" value="Winged helix-like DNA-binding domain superfamily/Winged helix DNA-binding domain"/>
    <property type="match status" value="1"/>
</dbReference>
<dbReference type="EMBL" id="CP021111">
    <property type="protein sequence ID" value="ARP93880.1"/>
    <property type="molecule type" value="Genomic_DNA"/>
</dbReference>
<reference evidence="5 6" key="1">
    <citation type="submission" date="2017-05" db="EMBL/GenBank/DDBJ databases">
        <title>Complete and WGS of Bordetella genogroups.</title>
        <authorList>
            <person name="Spilker T."/>
            <person name="LiPuma J."/>
        </authorList>
    </citation>
    <scope>NUCLEOTIDE SEQUENCE [LARGE SCALE GENOMIC DNA]</scope>
    <source>
        <strain evidence="5 6">AU7206</strain>
    </source>
</reference>
<evidence type="ECO:0000256" key="3">
    <source>
        <dbReference type="ARBA" id="ARBA00023163"/>
    </source>
</evidence>
<dbReference type="PANTHER" id="PTHR43537">
    <property type="entry name" value="TRANSCRIPTIONAL REGULATOR, GNTR FAMILY"/>
    <property type="match status" value="1"/>
</dbReference>
<dbReference type="InterPro" id="IPR000524">
    <property type="entry name" value="Tscrpt_reg_HTH_GntR"/>
</dbReference>
<dbReference type="InterPro" id="IPR036388">
    <property type="entry name" value="WH-like_DNA-bd_sf"/>
</dbReference>
<dbReference type="RefSeq" id="WP_086077653.1">
    <property type="nucleotide sequence ID" value="NZ_CP021111.1"/>
</dbReference>
<dbReference type="SUPFAM" id="SSF48008">
    <property type="entry name" value="GntR ligand-binding domain-like"/>
    <property type="match status" value="1"/>
</dbReference>
<evidence type="ECO:0000256" key="2">
    <source>
        <dbReference type="ARBA" id="ARBA00023125"/>
    </source>
</evidence>
<dbReference type="InterPro" id="IPR008920">
    <property type="entry name" value="TF_FadR/GntR_C"/>
</dbReference>
<sequence>MAAPATSDVPIASASGAVIAGIVQGLESQAFLPGQRLVEADLATQFGVGRNSVREALQKLAADGIIELSRNRGAAIRALTLAQAQDVLEIAEFMTGLLSARAAACACGSPHTPALRAALDELEAAIASPRRQAFLAARRHFYRALLEIAANHELKRLFPAIQMHVVHACFRLPGLRELRLADYRRIGAAVLAGDVEGAREAGREHVRRVRIAIEAMAVD</sequence>